<name>A0A3M6TLQ4_POCDA</name>
<dbReference type="AlphaFoldDB" id="A0A3M6TLQ4"/>
<dbReference type="EMBL" id="RCHS01003372">
    <property type="protein sequence ID" value="RMX42343.1"/>
    <property type="molecule type" value="Genomic_DNA"/>
</dbReference>
<sequence>MSCLSEWKRLGIGLASRLALRLASSCFSSTPIVGLPEIKATSFKPQELNFFIQYINIANRTPTRNVTPGSRLVVCKFTRRISEEKVMNICSAREPTFKLSTLNFAT</sequence>
<accession>A0A3M6TLQ4</accession>
<dbReference type="Proteomes" id="UP000275408">
    <property type="component" value="Unassembled WGS sequence"/>
</dbReference>
<protein>
    <submittedName>
        <fullName evidence="1">Uncharacterized protein</fullName>
    </submittedName>
</protein>
<reference evidence="1 2" key="1">
    <citation type="journal article" date="2018" name="Sci. Rep.">
        <title>Comparative analysis of the Pocillopora damicornis genome highlights role of immune system in coral evolution.</title>
        <authorList>
            <person name="Cunning R."/>
            <person name="Bay R.A."/>
            <person name="Gillette P."/>
            <person name="Baker A.C."/>
            <person name="Traylor-Knowles N."/>
        </authorList>
    </citation>
    <scope>NUCLEOTIDE SEQUENCE [LARGE SCALE GENOMIC DNA]</scope>
    <source>
        <strain evidence="1">RSMAS</strain>
        <tissue evidence="1">Whole animal</tissue>
    </source>
</reference>
<organism evidence="1 2">
    <name type="scientific">Pocillopora damicornis</name>
    <name type="common">Cauliflower coral</name>
    <name type="synonym">Millepora damicornis</name>
    <dbReference type="NCBI Taxonomy" id="46731"/>
    <lineage>
        <taxon>Eukaryota</taxon>
        <taxon>Metazoa</taxon>
        <taxon>Cnidaria</taxon>
        <taxon>Anthozoa</taxon>
        <taxon>Hexacorallia</taxon>
        <taxon>Scleractinia</taxon>
        <taxon>Astrocoeniina</taxon>
        <taxon>Pocilloporidae</taxon>
        <taxon>Pocillopora</taxon>
    </lineage>
</organism>
<gene>
    <name evidence="1" type="ORF">pdam_00014649</name>
</gene>
<evidence type="ECO:0000313" key="1">
    <source>
        <dbReference type="EMBL" id="RMX42343.1"/>
    </source>
</evidence>
<proteinExistence type="predicted"/>
<evidence type="ECO:0000313" key="2">
    <source>
        <dbReference type="Proteomes" id="UP000275408"/>
    </source>
</evidence>
<keyword evidence="2" id="KW-1185">Reference proteome</keyword>
<comment type="caution">
    <text evidence="1">The sequence shown here is derived from an EMBL/GenBank/DDBJ whole genome shotgun (WGS) entry which is preliminary data.</text>
</comment>